<dbReference type="Pfam" id="PF19573">
    <property type="entry name" value="DUF6089"/>
    <property type="match status" value="1"/>
</dbReference>
<dbReference type="EMBL" id="PYFT01000001">
    <property type="protein sequence ID" value="PSR55989.1"/>
    <property type="molecule type" value="Genomic_DNA"/>
</dbReference>
<organism evidence="3 4">
    <name type="scientific">Adhaeribacter arboris</name>
    <dbReference type="NCBI Taxonomy" id="2072846"/>
    <lineage>
        <taxon>Bacteria</taxon>
        <taxon>Pseudomonadati</taxon>
        <taxon>Bacteroidota</taxon>
        <taxon>Cytophagia</taxon>
        <taxon>Cytophagales</taxon>
        <taxon>Hymenobacteraceae</taxon>
        <taxon>Adhaeribacter</taxon>
    </lineage>
</organism>
<evidence type="ECO:0000313" key="3">
    <source>
        <dbReference type="EMBL" id="PSR55989.1"/>
    </source>
</evidence>
<dbReference type="RefSeq" id="WP_106932167.1">
    <property type="nucleotide sequence ID" value="NZ_PYFT01000001.1"/>
</dbReference>
<keyword evidence="4" id="KW-1185">Reference proteome</keyword>
<evidence type="ECO:0000256" key="1">
    <source>
        <dbReference type="SAM" id="SignalP"/>
    </source>
</evidence>
<comment type="caution">
    <text evidence="3">The sequence shown here is derived from an EMBL/GenBank/DDBJ whole genome shotgun (WGS) entry which is preliminary data.</text>
</comment>
<name>A0A2T2YKH4_9BACT</name>
<evidence type="ECO:0000259" key="2">
    <source>
        <dbReference type="Pfam" id="PF19573"/>
    </source>
</evidence>
<feature type="domain" description="DUF6089" evidence="2">
    <location>
        <begin position="26"/>
        <end position="240"/>
    </location>
</feature>
<evidence type="ECO:0000313" key="4">
    <source>
        <dbReference type="Proteomes" id="UP000240357"/>
    </source>
</evidence>
<accession>A0A2T2YKH4</accession>
<dbReference type="InterPro" id="IPR011250">
    <property type="entry name" value="OMP/PagP_B-barrel"/>
</dbReference>
<feature type="chain" id="PRO_5015569308" description="DUF6089 domain-containing protein" evidence="1">
    <location>
        <begin position="29"/>
        <end position="251"/>
    </location>
</feature>
<keyword evidence="1" id="KW-0732">Signal</keyword>
<feature type="signal peptide" evidence="1">
    <location>
        <begin position="1"/>
        <end position="28"/>
    </location>
</feature>
<dbReference type="InterPro" id="IPR045743">
    <property type="entry name" value="DUF6089"/>
</dbReference>
<proteinExistence type="predicted"/>
<dbReference type="SUPFAM" id="SSF56925">
    <property type="entry name" value="OMPA-like"/>
    <property type="match status" value="1"/>
</dbReference>
<dbReference type="Gene3D" id="2.40.160.20">
    <property type="match status" value="1"/>
</dbReference>
<protein>
    <recommendedName>
        <fullName evidence="2">DUF6089 domain-containing protein</fullName>
    </recommendedName>
</protein>
<reference evidence="3 4" key="1">
    <citation type="submission" date="2018-03" db="EMBL/GenBank/DDBJ databases">
        <title>Adhaeribacter sp. HMF7605 Genome sequencing and assembly.</title>
        <authorList>
            <person name="Kang H."/>
            <person name="Kang J."/>
            <person name="Cha I."/>
            <person name="Kim H."/>
            <person name="Joh K."/>
        </authorList>
    </citation>
    <scope>NUCLEOTIDE SEQUENCE [LARGE SCALE GENOMIC DNA]</scope>
    <source>
        <strain evidence="3 4">HMF7605</strain>
    </source>
</reference>
<dbReference type="AlphaFoldDB" id="A0A2T2YKH4"/>
<gene>
    <name evidence="3" type="ORF">AHMF7605_22060</name>
</gene>
<sequence>MFKRSVRTTLLIGLWPIRSLFFANELLAQNTSEVGGGIGGLVYKGEVAPNYRFQNNRPGIVLFYKKDISKPVTLKASLMGGMLRAKDEDAKLPVNTFRQADFKTNLVELAAGLEYNFLDYYDQKRRTRWTPYYFISFAAARFNNKVVLANKYTKPAESATVLSIPTGIGFKYALSYNWNLGLEVGARKTLAKNGDRLDYLQTQDYPELPIQELTLTDPYDNDWYFYNGLSISYTFYKLLCPPATKGKAAKH</sequence>
<dbReference type="Proteomes" id="UP000240357">
    <property type="component" value="Unassembled WGS sequence"/>
</dbReference>
<dbReference type="OrthoDB" id="654178at2"/>